<evidence type="ECO:0000256" key="2">
    <source>
        <dbReference type="ARBA" id="ARBA00022801"/>
    </source>
</evidence>
<evidence type="ECO:0000259" key="3">
    <source>
        <dbReference type="Pfam" id="PF00561"/>
    </source>
</evidence>
<dbReference type="InterPro" id="IPR029058">
    <property type="entry name" value="AB_hydrolase_fold"/>
</dbReference>
<dbReference type="Gene3D" id="3.40.50.1820">
    <property type="entry name" value="alpha/beta hydrolase"/>
    <property type="match status" value="1"/>
</dbReference>
<feature type="domain" description="AB hydrolase-1" evidence="3">
    <location>
        <begin position="117"/>
        <end position="249"/>
    </location>
</feature>
<dbReference type="GO" id="GO:0016787">
    <property type="term" value="F:hydrolase activity"/>
    <property type="evidence" value="ECO:0007669"/>
    <property type="project" value="UniProtKB-KW"/>
</dbReference>
<dbReference type="PRINTS" id="PR00111">
    <property type="entry name" value="ABHYDROLASE"/>
</dbReference>
<dbReference type="PANTHER" id="PTHR43798">
    <property type="entry name" value="MONOACYLGLYCEROL LIPASE"/>
    <property type="match status" value="1"/>
</dbReference>
<dbReference type="PANTHER" id="PTHR43798:SF14">
    <property type="entry name" value="SERINE HYDROLASE-LIKE PROTEIN DDB_G0286239"/>
    <property type="match status" value="1"/>
</dbReference>
<name>W7TBZ2_9STRA</name>
<dbReference type="Pfam" id="PF00561">
    <property type="entry name" value="Abhydrolase_1"/>
    <property type="match status" value="1"/>
</dbReference>
<protein>
    <submittedName>
        <fullName evidence="4">Alpha beta hydrolase fold protein</fullName>
    </submittedName>
</protein>
<keyword evidence="5" id="KW-1185">Reference proteome</keyword>
<comment type="caution">
    <text evidence="4">The sequence shown here is derived from an EMBL/GenBank/DDBJ whole genome shotgun (WGS) entry which is preliminary data.</text>
</comment>
<reference evidence="4 5" key="1">
    <citation type="journal article" date="2014" name="Mol. Plant">
        <title>Chromosome Scale Genome Assembly and Transcriptome Profiling of Nannochloropsis gaditana in Nitrogen Depletion.</title>
        <authorList>
            <person name="Corteggiani Carpinelli E."/>
            <person name="Telatin A."/>
            <person name="Vitulo N."/>
            <person name="Forcato C."/>
            <person name="D'Angelo M."/>
            <person name="Schiavon R."/>
            <person name="Vezzi A."/>
            <person name="Giacometti G.M."/>
            <person name="Morosinotto T."/>
            <person name="Valle G."/>
        </authorList>
    </citation>
    <scope>NUCLEOTIDE SEQUENCE [LARGE SCALE GENOMIC DNA]</scope>
    <source>
        <strain evidence="4 5">B-31</strain>
    </source>
</reference>
<dbReference type="InterPro" id="IPR000073">
    <property type="entry name" value="AB_hydrolase_1"/>
</dbReference>
<dbReference type="Proteomes" id="UP000019335">
    <property type="component" value="Chromosome 15"/>
</dbReference>
<keyword evidence="2 4" id="KW-0378">Hydrolase</keyword>
<dbReference type="InterPro" id="IPR050266">
    <property type="entry name" value="AB_hydrolase_sf"/>
</dbReference>
<accession>W7TBZ2</accession>
<proteinExistence type="inferred from homology"/>
<dbReference type="OrthoDB" id="6431331at2759"/>
<evidence type="ECO:0000313" key="5">
    <source>
        <dbReference type="Proteomes" id="UP000019335"/>
    </source>
</evidence>
<comment type="similarity">
    <text evidence="1">Belongs to the AB hydrolase superfamily.</text>
</comment>
<gene>
    <name evidence="4" type="ORF">Naga_100861g1</name>
</gene>
<dbReference type="EMBL" id="AZIL01001460">
    <property type="protein sequence ID" value="EWM23796.1"/>
    <property type="molecule type" value="Genomic_DNA"/>
</dbReference>
<dbReference type="SUPFAM" id="SSF53474">
    <property type="entry name" value="alpha/beta-Hydrolases"/>
    <property type="match status" value="1"/>
</dbReference>
<sequence length="424" mass="45176">MACYFPVSLFPLIASITFLTNLPSTTYAFHALRPPAPLSTTTSSHLRSSIPRAPSFRRGILSIPSSSYSSTCLEATTSLSPSSLPTPSSPLPYEEELLALPDGLTVAAKVWGPASGPPVLALHGWLDNANTFDRLAPYVAAAGFRVVCIDFPGHGRSSHRSPDAVYAFTDYVYYAWALAKALKWKKFQILGHSLGAGIGLALAGTYPELVTRIVCVETLGIISKPADSAPTTLREAIRQRATLVEVMRKSEERAEGKKGEIGVGNKVYASVEEAIQARLNTVGKLPGAQTLEASSAAILIGRGAGPAATPHAADLVPGEGGGEGGVRFRHDQRLAASAHIYLTEEQSRAFLMASRCPVLLLRGEEGWPAASPEEEILREAALGPRLTVLRVPGSHHLHLDASTCTEGAVMRPIVRFLEEGREGV</sequence>
<organism evidence="4 5">
    <name type="scientific">Nannochloropsis gaditana</name>
    <dbReference type="NCBI Taxonomy" id="72520"/>
    <lineage>
        <taxon>Eukaryota</taxon>
        <taxon>Sar</taxon>
        <taxon>Stramenopiles</taxon>
        <taxon>Ochrophyta</taxon>
        <taxon>Eustigmatophyceae</taxon>
        <taxon>Eustigmatales</taxon>
        <taxon>Monodopsidaceae</taxon>
        <taxon>Nannochloropsis</taxon>
    </lineage>
</organism>
<dbReference type="AlphaFoldDB" id="W7TBZ2"/>
<evidence type="ECO:0000313" key="4">
    <source>
        <dbReference type="EMBL" id="EWM23797.1"/>
    </source>
</evidence>
<dbReference type="EMBL" id="AZIL01001460">
    <property type="protein sequence ID" value="EWM23797.1"/>
    <property type="molecule type" value="Genomic_DNA"/>
</dbReference>
<dbReference type="GO" id="GO:0016020">
    <property type="term" value="C:membrane"/>
    <property type="evidence" value="ECO:0007669"/>
    <property type="project" value="TreeGrafter"/>
</dbReference>
<evidence type="ECO:0000256" key="1">
    <source>
        <dbReference type="ARBA" id="ARBA00008645"/>
    </source>
</evidence>